<dbReference type="EMBL" id="HBUF01325176">
    <property type="protein sequence ID" value="CAG6695727.1"/>
    <property type="molecule type" value="Transcribed_RNA"/>
</dbReference>
<evidence type="ECO:0000313" key="1">
    <source>
        <dbReference type="EMBL" id="CAG6695727.1"/>
    </source>
</evidence>
<organism evidence="1">
    <name type="scientific">Cacopsylla melanoneura</name>
    <dbReference type="NCBI Taxonomy" id="428564"/>
    <lineage>
        <taxon>Eukaryota</taxon>
        <taxon>Metazoa</taxon>
        <taxon>Ecdysozoa</taxon>
        <taxon>Arthropoda</taxon>
        <taxon>Hexapoda</taxon>
        <taxon>Insecta</taxon>
        <taxon>Pterygota</taxon>
        <taxon>Neoptera</taxon>
        <taxon>Paraneoptera</taxon>
        <taxon>Hemiptera</taxon>
        <taxon>Sternorrhyncha</taxon>
        <taxon>Psylloidea</taxon>
        <taxon>Psyllidae</taxon>
        <taxon>Psyllinae</taxon>
        <taxon>Cacopsylla</taxon>
    </lineage>
</organism>
<dbReference type="AlphaFoldDB" id="A0A8D8U481"/>
<sequence length="149" mass="17192">MYMYNNEIFPNETKTMLIKSPHKSVNMDRLKIKGHNRQCLFYGTYLGLGGCNCVDLQMSEEERYLGVIVDSKCKFKPHINKLNSKLRSVSNNLVKIKYMLPTSVSWILFKSLFESLIRYGITLYGFAAKTCLVNIVKLHEKTVKEQGTL</sequence>
<name>A0A8D8U481_9HEMI</name>
<protein>
    <submittedName>
        <fullName evidence="1">Uncharacterized protein</fullName>
    </submittedName>
</protein>
<reference evidence="1" key="1">
    <citation type="submission" date="2021-05" db="EMBL/GenBank/DDBJ databases">
        <authorList>
            <person name="Alioto T."/>
            <person name="Alioto T."/>
            <person name="Gomez Garrido J."/>
        </authorList>
    </citation>
    <scope>NUCLEOTIDE SEQUENCE</scope>
</reference>
<accession>A0A8D8U481</accession>
<proteinExistence type="predicted"/>